<accession>A0ACC5U9M7</accession>
<name>A0ACC5U9M7_9FLAO</name>
<gene>
    <name evidence="1" type="ORF">KO493_09900</name>
</gene>
<comment type="caution">
    <text evidence="1">The sequence shown here is derived from an EMBL/GenBank/DDBJ whole genome shotgun (WGS) entry which is preliminary data.</text>
</comment>
<reference evidence="1" key="1">
    <citation type="submission" date="2021-05" db="EMBL/GenBank/DDBJ databases">
        <title>Draft genomes of bacteria isolated from model marine particles.</title>
        <authorList>
            <person name="Datta M.S."/>
            <person name="Schwartzman J.A."/>
            <person name="Enke T.N."/>
            <person name="Saavedra J."/>
            <person name="Cermak N."/>
            <person name="Cordero O.X."/>
        </authorList>
    </citation>
    <scope>NUCLEOTIDE SEQUENCE</scope>
    <source>
        <strain evidence="1">I2M19</strain>
    </source>
</reference>
<keyword evidence="2" id="KW-1185">Reference proteome</keyword>
<evidence type="ECO:0000313" key="1">
    <source>
        <dbReference type="EMBL" id="MBU2951011.1"/>
    </source>
</evidence>
<proteinExistence type="predicted"/>
<evidence type="ECO:0000313" key="2">
    <source>
        <dbReference type="Proteomes" id="UP001647509"/>
    </source>
</evidence>
<sequence>MKQIFMVLGMCLCSSFVMGQSALDDRMKRGKEIYNVQCIACHMETGDGIVGAFPPLAKSDYLLENIPRAAKEILGGLSGEIVVNGVTYNGVMPSHDLDPKALTDVLNYITNSWGNDHGLIPESLVKKAIN</sequence>
<dbReference type="EMBL" id="JAHKPD010000013">
    <property type="protein sequence ID" value="MBU2951011.1"/>
    <property type="molecule type" value="Genomic_DNA"/>
</dbReference>
<dbReference type="Proteomes" id="UP001647509">
    <property type="component" value="Unassembled WGS sequence"/>
</dbReference>
<protein>
    <submittedName>
        <fullName evidence="1">Cytochrome c</fullName>
    </submittedName>
</protein>
<organism evidence="1 2">
    <name type="scientific">Pseudotamlana agarivorans</name>
    <dbReference type="NCBI Taxonomy" id="481183"/>
    <lineage>
        <taxon>Bacteria</taxon>
        <taxon>Pseudomonadati</taxon>
        <taxon>Bacteroidota</taxon>
        <taxon>Flavobacteriia</taxon>
        <taxon>Flavobacteriales</taxon>
        <taxon>Flavobacteriaceae</taxon>
        <taxon>Pseudotamlana</taxon>
    </lineage>
</organism>